<proteinExistence type="predicted"/>
<reference evidence="1 2" key="1">
    <citation type="submission" date="2019-10" db="EMBL/GenBank/DDBJ databases">
        <title>Assembly and Annotation for the nematode Trichostrongylus colubriformis.</title>
        <authorList>
            <person name="Martin J."/>
        </authorList>
    </citation>
    <scope>NUCLEOTIDE SEQUENCE [LARGE SCALE GENOMIC DNA]</scope>
    <source>
        <strain evidence="1">G859</strain>
        <tissue evidence="1">Whole worm</tissue>
    </source>
</reference>
<sequence length="169" mass="19205">MERKPSPHRKDRVCTGSVGEKIIVRTTSSRGSMRETLTKALRSTLRRTTTEKPAIVHSTPNVYHKSLTDLKYHNHMKSSYDAFPPEDIMSRSLIQTCSHHEGCPLYSSPSLTTLKDFNVLDYDDTKSMVSAASTSRLCTKESPVPMPKRYKSQNLRTFLNSPGSFDFRF</sequence>
<organism evidence="1 2">
    <name type="scientific">Trichostrongylus colubriformis</name>
    <name type="common">Black scour worm</name>
    <dbReference type="NCBI Taxonomy" id="6319"/>
    <lineage>
        <taxon>Eukaryota</taxon>
        <taxon>Metazoa</taxon>
        <taxon>Ecdysozoa</taxon>
        <taxon>Nematoda</taxon>
        <taxon>Chromadorea</taxon>
        <taxon>Rhabditida</taxon>
        <taxon>Rhabditina</taxon>
        <taxon>Rhabditomorpha</taxon>
        <taxon>Strongyloidea</taxon>
        <taxon>Trichostrongylidae</taxon>
        <taxon>Trichostrongylus</taxon>
    </lineage>
</organism>
<keyword evidence="2" id="KW-1185">Reference proteome</keyword>
<dbReference type="Proteomes" id="UP001331761">
    <property type="component" value="Unassembled WGS sequence"/>
</dbReference>
<protein>
    <submittedName>
        <fullName evidence="1">Uncharacterized protein</fullName>
    </submittedName>
</protein>
<evidence type="ECO:0000313" key="2">
    <source>
        <dbReference type="Proteomes" id="UP001331761"/>
    </source>
</evidence>
<dbReference type="AlphaFoldDB" id="A0AAN8FGG1"/>
<accession>A0AAN8FGG1</accession>
<gene>
    <name evidence="1" type="ORF">GCK32_022853</name>
</gene>
<evidence type="ECO:0000313" key="1">
    <source>
        <dbReference type="EMBL" id="KAK5976670.1"/>
    </source>
</evidence>
<name>A0AAN8FGG1_TRICO</name>
<dbReference type="EMBL" id="WIXE01011565">
    <property type="protein sequence ID" value="KAK5976670.1"/>
    <property type="molecule type" value="Genomic_DNA"/>
</dbReference>
<comment type="caution">
    <text evidence="1">The sequence shown here is derived from an EMBL/GenBank/DDBJ whole genome shotgun (WGS) entry which is preliminary data.</text>
</comment>